<dbReference type="EMBL" id="JAVCYS010000002">
    <property type="protein sequence ID" value="MDQ1851596.1"/>
    <property type="molecule type" value="Genomic_DNA"/>
</dbReference>
<reference evidence="1" key="1">
    <citation type="submission" date="2023-08" db="EMBL/GenBank/DDBJ databases">
        <title>Functional annotation and safety assessment of Bacillus stercoris.</title>
        <authorList>
            <person name="Pandit N.T."/>
            <person name="Ahir S.V."/>
            <person name="Chauhan D.A."/>
            <person name="Bose A."/>
            <person name="Dunlap C."/>
            <person name="Doshi J.A."/>
        </authorList>
    </citation>
    <scope>NUCLEOTIDE SEQUENCE</scope>
    <source>
        <strain evidence="1">ZBMF30</strain>
    </source>
</reference>
<dbReference type="PANTHER" id="PTHR37812:SF1">
    <property type="entry name" value="MU-LIKE PROPHAGE FLUMU PROTEIN C"/>
    <property type="match status" value="1"/>
</dbReference>
<gene>
    <name evidence="1" type="ORF">RAQ16_04185</name>
</gene>
<dbReference type="SUPFAM" id="SSF46689">
    <property type="entry name" value="Homeodomain-like"/>
    <property type="match status" value="1"/>
</dbReference>
<dbReference type="PANTHER" id="PTHR37812">
    <property type="entry name" value="MU-LIKE PROPHAGE FLUMU PROTEIN C"/>
    <property type="match status" value="1"/>
</dbReference>
<keyword evidence="2" id="KW-1185">Reference proteome</keyword>
<proteinExistence type="predicted"/>
<accession>A0ABU0V3T9</accession>
<sequence>MAEMAYVKATAILPEKLISEIQKYVQGETIYIPKPETSHQKWGACSGTRKLIDDRNASIKKAFKNGKTIHQLSEEYHLSDETIKKIVYSK</sequence>
<dbReference type="Proteomes" id="UP001177898">
    <property type="component" value="Unassembled WGS sequence"/>
</dbReference>
<comment type="caution">
    <text evidence="1">The sequence shown here is derived from an EMBL/GenBank/DDBJ whole genome shotgun (WGS) entry which is preliminary data.</text>
</comment>
<evidence type="ECO:0000313" key="1">
    <source>
        <dbReference type="EMBL" id="MDQ1851596.1"/>
    </source>
</evidence>
<dbReference type="RefSeq" id="WP_255220428.1">
    <property type="nucleotide sequence ID" value="NZ_JAJCUA010000001.1"/>
</dbReference>
<protein>
    <submittedName>
        <fullName evidence="1">CD3324 family protein</fullName>
    </submittedName>
</protein>
<evidence type="ECO:0000313" key="2">
    <source>
        <dbReference type="Proteomes" id="UP001177898"/>
    </source>
</evidence>
<name>A0ABU0V3T9_9BACI</name>
<dbReference type="Gene3D" id="1.10.10.60">
    <property type="entry name" value="Homeodomain-like"/>
    <property type="match status" value="1"/>
</dbReference>
<organism evidence="1 2">
    <name type="scientific">Bacillus stercoris</name>
    <dbReference type="NCBI Taxonomy" id="2054641"/>
    <lineage>
        <taxon>Bacteria</taxon>
        <taxon>Bacillati</taxon>
        <taxon>Bacillota</taxon>
        <taxon>Bacilli</taxon>
        <taxon>Bacillales</taxon>
        <taxon>Bacillaceae</taxon>
        <taxon>Bacillus</taxon>
    </lineage>
</organism>
<dbReference type="InterPro" id="IPR009057">
    <property type="entry name" value="Homeodomain-like_sf"/>
</dbReference>
<dbReference type="InterPro" id="IPR049739">
    <property type="entry name" value="YraL-like"/>
</dbReference>
<dbReference type="NCBIfam" id="NF040785">
    <property type="entry name" value="CD3324_fam"/>
    <property type="match status" value="1"/>
</dbReference>
<dbReference type="InterPro" id="IPR052411">
    <property type="entry name" value="c-mor_Regulatory_Protein"/>
</dbReference>